<dbReference type="GO" id="GO:0005634">
    <property type="term" value="C:nucleus"/>
    <property type="evidence" value="ECO:0007669"/>
    <property type="project" value="UniProtKB-SubCell"/>
</dbReference>
<keyword evidence="2 4" id="KW-0238">DNA-binding</keyword>
<dbReference type="PROSITE" id="PS50118">
    <property type="entry name" value="HMG_BOX_2"/>
    <property type="match status" value="2"/>
</dbReference>
<feature type="compositionally biased region" description="Low complexity" evidence="5">
    <location>
        <begin position="332"/>
        <end position="343"/>
    </location>
</feature>
<feature type="DNA-binding region" description="HMG box" evidence="4">
    <location>
        <begin position="221"/>
        <end position="287"/>
    </location>
</feature>
<feature type="compositionally biased region" description="Polar residues" evidence="5">
    <location>
        <begin position="175"/>
        <end position="186"/>
    </location>
</feature>
<evidence type="ECO:0000259" key="6">
    <source>
        <dbReference type="PROSITE" id="PS50118"/>
    </source>
</evidence>
<dbReference type="Gene3D" id="1.10.30.10">
    <property type="entry name" value="High mobility group box domain"/>
    <property type="match status" value="2"/>
</dbReference>
<dbReference type="SMART" id="SM00398">
    <property type="entry name" value="HMG"/>
    <property type="match status" value="2"/>
</dbReference>
<dbReference type="PANTHER" id="PTHR46318:SF1">
    <property type="entry name" value="UPSTREAM-BINDING FACTOR 1-LIKE PROTEIN 1-RELATED"/>
    <property type="match status" value="1"/>
</dbReference>
<feature type="region of interest" description="Disordered" evidence="5">
    <location>
        <begin position="305"/>
        <end position="391"/>
    </location>
</feature>
<reference evidence="7 8" key="1">
    <citation type="journal article" date="2015" name="Annu Rev Anim Biosci">
        <title>The Genome 10K Project: a way forward.</title>
        <authorList>
            <person name="Koepfli K.P."/>
            <person name="Paten B."/>
            <person name="O'Brien S.J."/>
            <person name="Koepfli K.P."/>
            <person name="Paten B."/>
            <person name="Antunes A."/>
            <person name="Belov K."/>
            <person name="Bustamante C."/>
            <person name="Castoe T.A."/>
            <person name="Clawson H."/>
            <person name="Crawford A.J."/>
            <person name="Diekhans M."/>
            <person name="Distel D."/>
            <person name="Durbin R."/>
            <person name="Earl D."/>
            <person name="Fujita M.K."/>
            <person name="Gamble T."/>
            <person name="Georges A."/>
            <person name="Gemmell N."/>
            <person name="Gilbert M.T."/>
            <person name="Graves J.M."/>
            <person name="Green R.E."/>
            <person name="Hickey G."/>
            <person name="Jarvis E.D."/>
            <person name="Johnson W."/>
            <person name="Komissarov A."/>
            <person name="Korf I."/>
            <person name="Kuhn R."/>
            <person name="Larkin D.M."/>
            <person name="Lewin H."/>
            <person name="Lopez J.V."/>
            <person name="Ma J."/>
            <person name="Marques-Bonet T."/>
            <person name="Miller W."/>
            <person name="Murphy R."/>
            <person name="Pevzner P."/>
            <person name="Shapiro B."/>
            <person name="Steiner C."/>
            <person name="Tamazian G."/>
            <person name="Venkatesh B."/>
            <person name="Wang J."/>
            <person name="Wayne R."/>
            <person name="Wiley E."/>
            <person name="Yang H."/>
            <person name="Zhang G."/>
            <person name="Haussler D."/>
            <person name="Ryder O."/>
            <person name="O'Brien S.J."/>
        </authorList>
    </citation>
    <scope>NUCLEOTIDE SEQUENCE</scope>
</reference>
<gene>
    <name evidence="7" type="primary">UBTFL1</name>
</gene>
<name>A0A671FNH8_RHIFE</name>
<keyword evidence="3 4" id="KW-0539">Nucleus</keyword>
<evidence type="ECO:0000256" key="5">
    <source>
        <dbReference type="SAM" id="MobiDB-lite"/>
    </source>
</evidence>
<feature type="compositionally biased region" description="Polar residues" evidence="5">
    <location>
        <begin position="322"/>
        <end position="331"/>
    </location>
</feature>
<dbReference type="Pfam" id="PF00505">
    <property type="entry name" value="HMG_box"/>
    <property type="match status" value="1"/>
</dbReference>
<feature type="compositionally biased region" description="Basic and acidic residues" evidence="5">
    <location>
        <begin position="361"/>
        <end position="374"/>
    </location>
</feature>
<reference evidence="7" key="4">
    <citation type="submission" date="2025-08" db="UniProtKB">
        <authorList>
            <consortium name="Ensembl"/>
        </authorList>
    </citation>
    <scope>IDENTIFICATION</scope>
</reference>
<comment type="subcellular location">
    <subcellularLocation>
        <location evidence="1">Nucleus</location>
    </subcellularLocation>
</comment>
<feature type="DNA-binding region" description="HMG box" evidence="4">
    <location>
        <begin position="100"/>
        <end position="168"/>
    </location>
</feature>
<dbReference type="PANTHER" id="PTHR46318">
    <property type="entry name" value="UPSTREAM BINDING TRANSCRIPTION FACTOR"/>
    <property type="match status" value="1"/>
</dbReference>
<dbReference type="CDD" id="cd22003">
    <property type="entry name" value="HMG-box_UBF1_rpt6-like"/>
    <property type="match status" value="1"/>
</dbReference>
<dbReference type="FunCoup" id="A0A671FNH8">
    <property type="interactions" value="1"/>
</dbReference>
<dbReference type="GeneTree" id="ENSGT00940000163858"/>
<accession>A0A671FNH8</accession>
<organism evidence="7 8">
    <name type="scientific">Rhinolophus ferrumequinum</name>
    <name type="common">Greater horseshoe bat</name>
    <dbReference type="NCBI Taxonomy" id="59479"/>
    <lineage>
        <taxon>Eukaryota</taxon>
        <taxon>Metazoa</taxon>
        <taxon>Chordata</taxon>
        <taxon>Craniata</taxon>
        <taxon>Vertebrata</taxon>
        <taxon>Euteleostomi</taxon>
        <taxon>Mammalia</taxon>
        <taxon>Eutheria</taxon>
        <taxon>Laurasiatheria</taxon>
        <taxon>Chiroptera</taxon>
        <taxon>Yinpterochiroptera</taxon>
        <taxon>Rhinolophoidea</taxon>
        <taxon>Rhinolophidae</taxon>
        <taxon>Rhinolophinae</taxon>
        <taxon>Rhinolophus</taxon>
    </lineage>
</organism>
<evidence type="ECO:0000313" key="7">
    <source>
        <dbReference type="Ensembl" id="ENSRFEP00010027125.1"/>
    </source>
</evidence>
<feature type="domain" description="HMG box" evidence="6">
    <location>
        <begin position="221"/>
        <end position="287"/>
    </location>
</feature>
<evidence type="ECO:0000256" key="2">
    <source>
        <dbReference type="ARBA" id="ARBA00023125"/>
    </source>
</evidence>
<reference evidence="7" key="5">
    <citation type="submission" date="2025-09" db="UniProtKB">
        <authorList>
            <consortium name="Ensembl"/>
        </authorList>
    </citation>
    <scope>IDENTIFICATION</scope>
</reference>
<keyword evidence="8" id="KW-1185">Reference proteome</keyword>
<dbReference type="SUPFAM" id="SSF47095">
    <property type="entry name" value="HMG-box"/>
    <property type="match status" value="2"/>
</dbReference>
<evidence type="ECO:0000256" key="3">
    <source>
        <dbReference type="ARBA" id="ARBA00023242"/>
    </source>
</evidence>
<sequence length="391" mass="45891">MALPESQDHWCKEDIVKLLERMENNLPSNDSHTFKTTQSHMDWEKVAFKDYSGEMCKLKWLEISYKLRKIRTLKELVLEAKERVKSSYKSKTHKKHPDLPKKPLTSYLRFFKEKRPQYSQKHPELNNRELTKVLSKEYKELPEQMRLKYVQDFQKEKQEFVEKLAQFRKDHPDLVQSSKKSIVSKRSPTKAQKKFQGNVKEVKPPTENYFSEKMEFSGEPKKPPMNEYHKFYQDLGSSPELQDLPLRERMVEIGRRWQRVPQSEKERYKKQAEELQKQYKVDLAHWLRSLSPEEYAAYRERTYTKRKNMNVNGGPDPKLSRTDLQAPSVRSLQEGLGQEQVLQAPETESSETTGNHSHVSRGSEEDKEGGEKVEGSSSSLDSCSGDEDGKI</sequence>
<dbReference type="InterPro" id="IPR009071">
    <property type="entry name" value="HMG_box_dom"/>
</dbReference>
<dbReference type="InParanoid" id="A0A671FNH8"/>
<dbReference type="Proteomes" id="UP000472240">
    <property type="component" value="Chromosome 11"/>
</dbReference>
<dbReference type="AlphaFoldDB" id="A0A671FNH8"/>
<feature type="region of interest" description="Disordered" evidence="5">
    <location>
        <begin position="175"/>
        <end position="200"/>
    </location>
</feature>
<dbReference type="OMA" id="FHQDSWS"/>
<dbReference type="GO" id="GO:0003677">
    <property type="term" value="F:DNA binding"/>
    <property type="evidence" value="ECO:0007669"/>
    <property type="project" value="UniProtKB-UniRule"/>
</dbReference>
<protein>
    <recommendedName>
        <fullName evidence="6">HMG box domain-containing protein</fullName>
    </recommendedName>
</protein>
<feature type="compositionally biased region" description="Polar residues" evidence="5">
    <location>
        <begin position="346"/>
        <end position="357"/>
    </location>
</feature>
<dbReference type="Ensembl" id="ENSRFET00010029466.1">
    <property type="protein sequence ID" value="ENSRFEP00010027125.1"/>
    <property type="gene ID" value="ENSRFEG00010018032.1"/>
</dbReference>
<evidence type="ECO:0000313" key="8">
    <source>
        <dbReference type="Proteomes" id="UP000472240"/>
    </source>
</evidence>
<evidence type="ECO:0000256" key="4">
    <source>
        <dbReference type="PROSITE-ProRule" id="PRU00267"/>
    </source>
</evidence>
<feature type="domain" description="HMG box" evidence="6">
    <location>
        <begin position="100"/>
        <end position="168"/>
    </location>
</feature>
<reference evidence="8" key="3">
    <citation type="submission" date="2018-12" db="EMBL/GenBank/DDBJ databases">
        <title>G10K-VGP greater horseshoe bat female genome, primary haplotype.</title>
        <authorList>
            <person name="Teeling E."/>
            <person name="Myers G."/>
            <person name="Vernes S."/>
            <person name="Pippel M."/>
            <person name="Winkler S."/>
            <person name="Fedrigo O."/>
            <person name="Rhie A."/>
            <person name="Koren S."/>
            <person name="Phillippy A."/>
            <person name="Lewin H."/>
            <person name="Damas J."/>
            <person name="Howe K."/>
            <person name="Mountcastle J."/>
            <person name="Jarvis E.D."/>
        </authorList>
    </citation>
    <scope>NUCLEOTIDE SEQUENCE [LARGE SCALE GENOMIC DNA]</scope>
</reference>
<reference evidence="7 8" key="2">
    <citation type="journal article" date="2018" name="Annu Rev Anim Biosci">
        <title>Bat Biology, Genomes, and the Bat1K Project: To Generate Chromosome-Level Genomes for All Living Bat Species.</title>
        <authorList>
            <person name="Teeling E.C."/>
            <person name="Vernes S.C."/>
            <person name="Davalos L.M."/>
            <person name="Ray D.A."/>
            <person name="Gilbert M.T.P."/>
            <person name="Myers E."/>
        </authorList>
    </citation>
    <scope>NUCLEOTIDE SEQUENCE</scope>
</reference>
<dbReference type="InterPro" id="IPR036910">
    <property type="entry name" value="HMG_box_dom_sf"/>
</dbReference>
<dbReference type="InterPro" id="IPR051762">
    <property type="entry name" value="UBF1"/>
</dbReference>
<proteinExistence type="predicted"/>
<dbReference type="CDD" id="cd21998">
    <property type="entry name" value="HMG-box_UBF1_rpt1-like"/>
    <property type="match status" value="1"/>
</dbReference>
<evidence type="ECO:0000256" key="1">
    <source>
        <dbReference type="ARBA" id="ARBA00004123"/>
    </source>
</evidence>